<evidence type="ECO:0000313" key="3">
    <source>
        <dbReference type="Proteomes" id="UP000000305"/>
    </source>
</evidence>
<dbReference type="AlphaFoldDB" id="E9HSS1"/>
<dbReference type="EMBL" id="GL732756">
    <property type="protein sequence ID" value="EFX65218.1"/>
    <property type="molecule type" value="Genomic_DNA"/>
</dbReference>
<feature type="region of interest" description="Disordered" evidence="1">
    <location>
        <begin position="1"/>
        <end position="43"/>
    </location>
</feature>
<gene>
    <name evidence="2" type="ORF">DAPPUDRAFT_333421</name>
</gene>
<sequence>MSGKSNGITKNVNSVPQKSVNKPTRFSPRKNNGKGPSKSGPSYAVKKRVSTYSWRDETIELLIQGVSEYPVLFDITRADYKDVTVHARANDAVPKGLPNNCSITTLNYITESMAYNAKKTCHIDNFNGTGFTFWKKQVLIVLKVHKLDKVVDGTFLCPIQEIDDDGNPLLNEAGVPTQQETIQEWNDKDLQAQDLLFSTTDPEILFNITEINLYLFAQVLAEFS</sequence>
<protein>
    <submittedName>
        <fullName evidence="2">Uncharacterized protein</fullName>
    </submittedName>
</protein>
<accession>E9HSS1</accession>
<organism evidence="2 3">
    <name type="scientific">Daphnia pulex</name>
    <name type="common">Water flea</name>
    <dbReference type="NCBI Taxonomy" id="6669"/>
    <lineage>
        <taxon>Eukaryota</taxon>
        <taxon>Metazoa</taxon>
        <taxon>Ecdysozoa</taxon>
        <taxon>Arthropoda</taxon>
        <taxon>Crustacea</taxon>
        <taxon>Branchiopoda</taxon>
        <taxon>Diplostraca</taxon>
        <taxon>Cladocera</taxon>
        <taxon>Anomopoda</taxon>
        <taxon>Daphniidae</taxon>
        <taxon>Daphnia</taxon>
    </lineage>
</organism>
<dbReference type="Proteomes" id="UP000000305">
    <property type="component" value="Unassembled WGS sequence"/>
</dbReference>
<proteinExistence type="predicted"/>
<feature type="compositionally biased region" description="Polar residues" evidence="1">
    <location>
        <begin position="1"/>
        <end position="24"/>
    </location>
</feature>
<dbReference type="HOGENOM" id="CLU_1236168_0_0_1"/>
<reference evidence="2 3" key="1">
    <citation type="journal article" date="2011" name="Science">
        <title>The ecoresponsive genome of Daphnia pulex.</title>
        <authorList>
            <person name="Colbourne J.K."/>
            <person name="Pfrender M.E."/>
            <person name="Gilbert D."/>
            <person name="Thomas W.K."/>
            <person name="Tucker A."/>
            <person name="Oakley T.H."/>
            <person name="Tokishita S."/>
            <person name="Aerts A."/>
            <person name="Arnold G.J."/>
            <person name="Basu M.K."/>
            <person name="Bauer D.J."/>
            <person name="Caceres C.E."/>
            <person name="Carmel L."/>
            <person name="Casola C."/>
            <person name="Choi J.H."/>
            <person name="Detter J.C."/>
            <person name="Dong Q."/>
            <person name="Dusheyko S."/>
            <person name="Eads B.D."/>
            <person name="Frohlich T."/>
            <person name="Geiler-Samerotte K.A."/>
            <person name="Gerlach D."/>
            <person name="Hatcher P."/>
            <person name="Jogdeo S."/>
            <person name="Krijgsveld J."/>
            <person name="Kriventseva E.V."/>
            <person name="Kultz D."/>
            <person name="Laforsch C."/>
            <person name="Lindquist E."/>
            <person name="Lopez J."/>
            <person name="Manak J.R."/>
            <person name="Muller J."/>
            <person name="Pangilinan J."/>
            <person name="Patwardhan R.P."/>
            <person name="Pitluck S."/>
            <person name="Pritham E.J."/>
            <person name="Rechtsteiner A."/>
            <person name="Rho M."/>
            <person name="Rogozin I.B."/>
            <person name="Sakarya O."/>
            <person name="Salamov A."/>
            <person name="Schaack S."/>
            <person name="Shapiro H."/>
            <person name="Shiga Y."/>
            <person name="Skalitzky C."/>
            <person name="Smith Z."/>
            <person name="Souvorov A."/>
            <person name="Sung W."/>
            <person name="Tang Z."/>
            <person name="Tsuchiya D."/>
            <person name="Tu H."/>
            <person name="Vos H."/>
            <person name="Wang M."/>
            <person name="Wolf Y.I."/>
            <person name="Yamagata H."/>
            <person name="Yamada T."/>
            <person name="Ye Y."/>
            <person name="Shaw J.R."/>
            <person name="Andrews J."/>
            <person name="Crease T.J."/>
            <person name="Tang H."/>
            <person name="Lucas S.M."/>
            <person name="Robertson H.M."/>
            <person name="Bork P."/>
            <person name="Koonin E.V."/>
            <person name="Zdobnov E.M."/>
            <person name="Grigoriev I.V."/>
            <person name="Lynch M."/>
            <person name="Boore J.L."/>
        </authorList>
    </citation>
    <scope>NUCLEOTIDE SEQUENCE [LARGE SCALE GENOMIC DNA]</scope>
</reference>
<evidence type="ECO:0000256" key="1">
    <source>
        <dbReference type="SAM" id="MobiDB-lite"/>
    </source>
</evidence>
<evidence type="ECO:0000313" key="2">
    <source>
        <dbReference type="EMBL" id="EFX65218.1"/>
    </source>
</evidence>
<dbReference type="KEGG" id="dpx:DAPPUDRAFT_333421"/>
<name>E9HSS1_DAPPU</name>
<dbReference type="InParanoid" id="E9HSS1"/>
<keyword evidence="3" id="KW-1185">Reference proteome</keyword>